<dbReference type="InterPro" id="IPR000743">
    <property type="entry name" value="Glyco_hydro_28"/>
</dbReference>
<proteinExistence type="inferred from homology"/>
<evidence type="ECO:0000256" key="5">
    <source>
        <dbReference type="ARBA" id="ARBA00023295"/>
    </source>
</evidence>
<reference evidence="8" key="1">
    <citation type="journal article" date="2014" name="Nat. Genet.">
        <title>A reference genome for common bean and genome-wide analysis of dual domestications.</title>
        <authorList>
            <person name="Schmutz J."/>
            <person name="McClean P.E."/>
            <person name="Mamidi S."/>
            <person name="Wu G.A."/>
            <person name="Cannon S.B."/>
            <person name="Grimwood J."/>
            <person name="Jenkins J."/>
            <person name="Shu S."/>
            <person name="Song Q."/>
            <person name="Chavarro C."/>
            <person name="Torres-Torres M."/>
            <person name="Geffroy V."/>
            <person name="Moghaddam S.M."/>
            <person name="Gao D."/>
            <person name="Abernathy B."/>
            <person name="Barry K."/>
            <person name="Blair M."/>
            <person name="Brick M.A."/>
            <person name="Chovatia M."/>
            <person name="Gepts P."/>
            <person name="Goodstein D.M."/>
            <person name="Gonzales M."/>
            <person name="Hellsten U."/>
            <person name="Hyten D.L."/>
            <person name="Jia G."/>
            <person name="Kelly J.D."/>
            <person name="Kudrna D."/>
            <person name="Lee R."/>
            <person name="Richard M.M."/>
            <person name="Miklas P.N."/>
            <person name="Osorno J.M."/>
            <person name="Rodrigues J."/>
            <person name="Thareau V."/>
            <person name="Urrea C.A."/>
            <person name="Wang M."/>
            <person name="Yu Y."/>
            <person name="Zhang M."/>
            <person name="Wing R.A."/>
            <person name="Cregan P.B."/>
            <person name="Rokhsar D.S."/>
            <person name="Jackson S.A."/>
        </authorList>
    </citation>
    <scope>NUCLEOTIDE SEQUENCE [LARGE SCALE GENOMIC DNA]</scope>
    <source>
        <strain evidence="8">cv. G19833</strain>
    </source>
</reference>
<evidence type="ECO:0000256" key="1">
    <source>
        <dbReference type="ARBA" id="ARBA00004191"/>
    </source>
</evidence>
<dbReference type="Pfam" id="PF00295">
    <property type="entry name" value="Glyco_hydro_28"/>
    <property type="match status" value="1"/>
</dbReference>
<keyword evidence="3" id="KW-0134">Cell wall</keyword>
<protein>
    <submittedName>
        <fullName evidence="7">Uncharacterized protein</fullName>
    </submittedName>
</protein>
<dbReference type="InterPro" id="IPR011050">
    <property type="entry name" value="Pectin_lyase_fold/virulence"/>
</dbReference>
<dbReference type="SMR" id="V7AM47"/>
<accession>V7AM47</accession>
<dbReference type="AlphaFoldDB" id="V7AM47"/>
<gene>
    <name evidence="7" type="ORF">PHAVU_010G038900g</name>
</gene>
<name>V7AM47_PHAVU</name>
<dbReference type="InterPro" id="IPR012334">
    <property type="entry name" value="Pectin_lyas_fold"/>
</dbReference>
<comment type="subcellular location">
    <subcellularLocation>
        <location evidence="1">Secreted</location>
        <location evidence="1">Cell wall</location>
    </subcellularLocation>
</comment>
<dbReference type="OrthoDB" id="187139at2759"/>
<dbReference type="Gramene" id="ESW06330">
    <property type="protein sequence ID" value="ESW06330"/>
    <property type="gene ID" value="PHAVU_010G038900g"/>
</dbReference>
<dbReference type="Gene3D" id="2.160.20.10">
    <property type="entry name" value="Single-stranded right-handed beta-helix, Pectin lyase-like"/>
    <property type="match status" value="1"/>
</dbReference>
<organism evidence="7 8">
    <name type="scientific">Phaseolus vulgaris</name>
    <name type="common">Kidney bean</name>
    <name type="synonym">French bean</name>
    <dbReference type="NCBI Taxonomy" id="3885"/>
    <lineage>
        <taxon>Eukaryota</taxon>
        <taxon>Viridiplantae</taxon>
        <taxon>Streptophyta</taxon>
        <taxon>Embryophyta</taxon>
        <taxon>Tracheophyta</taxon>
        <taxon>Spermatophyta</taxon>
        <taxon>Magnoliopsida</taxon>
        <taxon>eudicotyledons</taxon>
        <taxon>Gunneridae</taxon>
        <taxon>Pentapetalae</taxon>
        <taxon>rosids</taxon>
        <taxon>fabids</taxon>
        <taxon>Fabales</taxon>
        <taxon>Fabaceae</taxon>
        <taxon>Papilionoideae</taxon>
        <taxon>50 kb inversion clade</taxon>
        <taxon>NPAAA clade</taxon>
        <taxon>indigoferoid/millettioid clade</taxon>
        <taxon>Phaseoleae</taxon>
        <taxon>Phaseolus</taxon>
    </lineage>
</organism>
<keyword evidence="4 6" id="KW-0378">Hydrolase</keyword>
<evidence type="ECO:0000313" key="8">
    <source>
        <dbReference type="Proteomes" id="UP000000226"/>
    </source>
</evidence>
<dbReference type="GO" id="GO:0004650">
    <property type="term" value="F:polygalacturonase activity"/>
    <property type="evidence" value="ECO:0007669"/>
    <property type="project" value="InterPro"/>
</dbReference>
<dbReference type="GO" id="GO:0005975">
    <property type="term" value="P:carbohydrate metabolic process"/>
    <property type="evidence" value="ECO:0007669"/>
    <property type="project" value="InterPro"/>
</dbReference>
<sequence>KEKNGGGGGLLLLFKKSVVTSNIKYLDIHGSSASEVAVKMNCCPKQQCSGISLEDLMLTYETKQALASCNHVRGIVSGLVQPNNCF</sequence>
<evidence type="ECO:0000313" key="7">
    <source>
        <dbReference type="EMBL" id="ESW06330.1"/>
    </source>
</evidence>
<keyword evidence="5 6" id="KW-0326">Glycosidase</keyword>
<comment type="similarity">
    <text evidence="2 6">Belongs to the glycosyl hydrolase 28 family.</text>
</comment>
<evidence type="ECO:0000256" key="6">
    <source>
        <dbReference type="RuleBase" id="RU361169"/>
    </source>
</evidence>
<evidence type="ECO:0000256" key="4">
    <source>
        <dbReference type="ARBA" id="ARBA00022801"/>
    </source>
</evidence>
<evidence type="ECO:0000256" key="2">
    <source>
        <dbReference type="ARBA" id="ARBA00008834"/>
    </source>
</evidence>
<feature type="non-terminal residue" evidence="7">
    <location>
        <position position="1"/>
    </location>
</feature>
<dbReference type="Proteomes" id="UP000000226">
    <property type="component" value="Chromosome 10"/>
</dbReference>
<dbReference type="OMA" id="EDEMLTY"/>
<dbReference type="EMBL" id="CM002297">
    <property type="protein sequence ID" value="ESW06330.1"/>
    <property type="molecule type" value="Genomic_DNA"/>
</dbReference>
<dbReference type="SUPFAM" id="SSF51126">
    <property type="entry name" value="Pectin lyase-like"/>
    <property type="match status" value="1"/>
</dbReference>
<keyword evidence="8" id="KW-1185">Reference proteome</keyword>
<dbReference type="STRING" id="3885.V7AM47"/>
<keyword evidence="3" id="KW-0964">Secreted</keyword>
<evidence type="ECO:0000256" key="3">
    <source>
        <dbReference type="ARBA" id="ARBA00022512"/>
    </source>
</evidence>